<accession>A0A224Y551</accession>
<evidence type="ECO:0000256" key="1">
    <source>
        <dbReference type="SAM" id="SignalP"/>
    </source>
</evidence>
<evidence type="ECO:0000313" key="2">
    <source>
        <dbReference type="EMBL" id="MAA12676.1"/>
    </source>
</evidence>
<proteinExistence type="predicted"/>
<dbReference type="AlphaFoldDB" id="A0A224Y551"/>
<protein>
    <recommendedName>
        <fullName evidence="3">Secreted protein</fullName>
    </recommendedName>
</protein>
<organism evidence="2">
    <name type="scientific">Rhipicephalus zambeziensis</name>
    <dbReference type="NCBI Taxonomy" id="60191"/>
    <lineage>
        <taxon>Eukaryota</taxon>
        <taxon>Metazoa</taxon>
        <taxon>Ecdysozoa</taxon>
        <taxon>Arthropoda</taxon>
        <taxon>Chelicerata</taxon>
        <taxon>Arachnida</taxon>
        <taxon>Acari</taxon>
        <taxon>Parasitiformes</taxon>
        <taxon>Ixodida</taxon>
        <taxon>Ixodoidea</taxon>
        <taxon>Ixodidae</taxon>
        <taxon>Rhipicephalinae</taxon>
        <taxon>Rhipicephalus</taxon>
        <taxon>Rhipicephalus</taxon>
    </lineage>
</organism>
<keyword evidence="1" id="KW-0732">Signal</keyword>
<evidence type="ECO:0008006" key="3">
    <source>
        <dbReference type="Google" id="ProtNLM"/>
    </source>
</evidence>
<feature type="signal peptide" evidence="1">
    <location>
        <begin position="1"/>
        <end position="21"/>
    </location>
</feature>
<dbReference type="EMBL" id="GFPF01001530">
    <property type="protein sequence ID" value="MAA12676.1"/>
    <property type="molecule type" value="Transcribed_RNA"/>
</dbReference>
<sequence length="89" mass="9729">MNASCIGIAIVLAVLAFLVSTTVSPHSGPTVRVSRPLLPANIAQTTHRRVRRNAFSGVSSAAGQQVEQFLLKHNREQRANNLNRRGRRS</sequence>
<feature type="chain" id="PRO_5012917384" description="Secreted protein" evidence="1">
    <location>
        <begin position="22"/>
        <end position="89"/>
    </location>
</feature>
<name>A0A224Y551_9ACAR</name>
<reference evidence="2" key="1">
    <citation type="journal article" date="2017" name="Parasit. Vectors">
        <title>Sialotranscriptomics of Rhipicephalus zambeziensis reveals intricate expression profiles of secretory proteins and suggests tight temporal transcriptional regulation during blood-feeding.</title>
        <authorList>
            <person name="de Castro M.H."/>
            <person name="de Klerk D."/>
            <person name="Pienaar R."/>
            <person name="Rees D.J.G."/>
            <person name="Mans B.J."/>
        </authorList>
    </citation>
    <scope>NUCLEOTIDE SEQUENCE</scope>
    <source>
        <tissue evidence="2">Salivary glands</tissue>
    </source>
</reference>